<gene>
    <name evidence="2 5" type="primary">orf125a</name>
    <name evidence="5" type="ORF">NitaMp002</name>
</gene>
<organism evidence="2">
    <name type="scientific">Nicotiana tabacum</name>
    <name type="common">Common tobacco</name>
    <dbReference type="NCBI Taxonomy" id="4097"/>
    <lineage>
        <taxon>Eukaryota</taxon>
        <taxon>Viridiplantae</taxon>
        <taxon>Streptophyta</taxon>
        <taxon>Embryophyta</taxon>
        <taxon>Tracheophyta</taxon>
        <taxon>Spermatophyta</taxon>
        <taxon>Magnoliopsida</taxon>
        <taxon>eudicotyledons</taxon>
        <taxon>Gunneridae</taxon>
        <taxon>Pentapetalae</taxon>
        <taxon>asterids</taxon>
        <taxon>lamiids</taxon>
        <taxon>Solanales</taxon>
        <taxon>Solanaceae</taxon>
        <taxon>Nicotianoideae</taxon>
        <taxon>Nicotianeae</taxon>
        <taxon>Nicotiana</taxon>
    </lineage>
</organism>
<proteinExistence type="predicted"/>
<evidence type="ECO:0000313" key="3">
    <source>
        <dbReference type="Proteomes" id="UP000084051"/>
    </source>
</evidence>
<reference evidence="2 3" key="2">
    <citation type="journal article" date="2005" name="Mol. Genet. Genomics">
        <title>The complete nucleotide sequence and multipartite organization of the tobacco mitochondrial genome: comparative analysis of mitochondrial genomes in higher plants.</title>
        <authorList>
            <person name="Sugiyama Y."/>
            <person name="Watase Y."/>
            <person name="Nagase M."/>
            <person name="Makita N."/>
            <person name="Yagura S."/>
            <person name="Hirai A."/>
            <person name="Sugiura M."/>
        </authorList>
    </citation>
    <scope>NUCLEOTIDE SEQUENCE</scope>
    <source>
        <strain evidence="3">cv. TN90</strain>
        <tissue evidence="2 5">Leaf</tissue>
    </source>
</reference>
<keyword evidence="4" id="KW-1185">Reference proteome</keyword>
<evidence type="ECO:0000313" key="2">
    <source>
        <dbReference type="EMBL" id="BAD83415.1"/>
    </source>
</evidence>
<dbReference type="EMBL" id="BA000042">
    <property type="protein sequence ID" value="BAD83415.1"/>
    <property type="molecule type" value="Genomic_DNA"/>
</dbReference>
<sequence>MRNTCKSRLKDKEGKSKRKESLSRSSSQRSKNSKAKSGLRHSNCMNVNLIYVTGLMIANAHKTNIITFFAGRRKEKTSETKWSEGEGGSTWNWLSVNPKYDIDRGKKISYMPKVHLRPSFQATMT</sequence>
<dbReference type="RefSeq" id="YP_173352.1">
    <property type="nucleotide sequence ID" value="NC_006581.1"/>
</dbReference>
<dbReference type="GeneID" id="3205187"/>
<name>Q5MA63_TOBAC</name>
<reference evidence="5" key="3">
    <citation type="submission" date="2025-04" db="UniProtKB">
        <authorList>
            <consortium name="RefSeq"/>
        </authorList>
    </citation>
    <scope>IDENTIFICATION</scope>
    <source>
        <tissue evidence="5">Leaf</tissue>
    </source>
</reference>
<feature type="compositionally biased region" description="Basic and acidic residues" evidence="1">
    <location>
        <begin position="8"/>
        <end position="22"/>
    </location>
</feature>
<keyword evidence="2 5" id="KW-0496">Mitochondrion</keyword>
<evidence type="ECO:0000313" key="4">
    <source>
        <dbReference type="Proteomes" id="UP000790787"/>
    </source>
</evidence>
<feature type="region of interest" description="Disordered" evidence="1">
    <location>
        <begin position="1"/>
        <end position="39"/>
    </location>
</feature>
<accession>Q5MA63</accession>
<dbReference type="KEGG" id="nta:3205187"/>
<dbReference type="AlphaFoldDB" id="Q5MA63"/>
<evidence type="ECO:0000313" key="5">
    <source>
        <dbReference type="RefSeq" id="YP_173352.1"/>
    </source>
</evidence>
<evidence type="ECO:0000256" key="1">
    <source>
        <dbReference type="SAM" id="MobiDB-lite"/>
    </source>
</evidence>
<protein>
    <submittedName>
        <fullName evidence="2 5">Uncharacterized protein</fullName>
    </submittedName>
</protein>
<dbReference type="PaxDb" id="4097-Q5MA63"/>
<dbReference type="Proteomes" id="UP000790787">
    <property type="component" value="Mitochondrion MT"/>
</dbReference>
<reference evidence="5" key="1">
    <citation type="submission" date="2004-12" db="EMBL/GenBank/DDBJ databases">
        <authorList>
            <consortium name="NCBI Genome Project"/>
        </authorList>
    </citation>
    <scope>NUCLEOTIDE SEQUENCE</scope>
    <source>
        <tissue evidence="5">Leaf</tissue>
    </source>
</reference>
<geneLocation type="mitochondrion" evidence="2 5"/>